<proteinExistence type="predicted"/>
<dbReference type="EMBL" id="ML208259">
    <property type="protein sequence ID" value="TFK77231.1"/>
    <property type="molecule type" value="Genomic_DNA"/>
</dbReference>
<keyword evidence="2" id="KW-1185">Reference proteome</keyword>
<organism evidence="1 2">
    <name type="scientific">Pluteus cervinus</name>
    <dbReference type="NCBI Taxonomy" id="181527"/>
    <lineage>
        <taxon>Eukaryota</taxon>
        <taxon>Fungi</taxon>
        <taxon>Dikarya</taxon>
        <taxon>Basidiomycota</taxon>
        <taxon>Agaricomycotina</taxon>
        <taxon>Agaricomycetes</taxon>
        <taxon>Agaricomycetidae</taxon>
        <taxon>Agaricales</taxon>
        <taxon>Pluteineae</taxon>
        <taxon>Pluteaceae</taxon>
        <taxon>Pluteus</taxon>
    </lineage>
</organism>
<evidence type="ECO:0000313" key="2">
    <source>
        <dbReference type="Proteomes" id="UP000308600"/>
    </source>
</evidence>
<accession>A0ACD3BH57</accession>
<name>A0ACD3BH57_9AGAR</name>
<sequence length="200" mass="19802">MLCLAGAGRLAASEDTEARGLTAEAADFSDAAEPTGETTDGRGPVAVADEAVVGFEFVEDDKGGLVVGAAAGLAGTTEARRLGAGAAFVAGVGREADMAGFPVGADPLVDFLSAGAADDMGFLEVAEAGFDAGALTALLPKRLEGTFFTVGVGGPPFALPAAITPTLGFEGVCVARLGLEGRLPSCSSRGERTPSVVSRP</sequence>
<protein>
    <submittedName>
        <fullName evidence="1">Uncharacterized protein</fullName>
    </submittedName>
</protein>
<gene>
    <name evidence="1" type="ORF">BDN72DRAFT_33633</name>
</gene>
<dbReference type="Proteomes" id="UP000308600">
    <property type="component" value="Unassembled WGS sequence"/>
</dbReference>
<reference evidence="1 2" key="1">
    <citation type="journal article" date="2019" name="Nat. Ecol. Evol.">
        <title>Megaphylogeny resolves global patterns of mushroom evolution.</title>
        <authorList>
            <person name="Varga T."/>
            <person name="Krizsan K."/>
            <person name="Foldi C."/>
            <person name="Dima B."/>
            <person name="Sanchez-Garcia M."/>
            <person name="Sanchez-Ramirez S."/>
            <person name="Szollosi G.J."/>
            <person name="Szarkandi J.G."/>
            <person name="Papp V."/>
            <person name="Albert L."/>
            <person name="Andreopoulos W."/>
            <person name="Angelini C."/>
            <person name="Antonin V."/>
            <person name="Barry K.W."/>
            <person name="Bougher N.L."/>
            <person name="Buchanan P."/>
            <person name="Buyck B."/>
            <person name="Bense V."/>
            <person name="Catcheside P."/>
            <person name="Chovatia M."/>
            <person name="Cooper J."/>
            <person name="Damon W."/>
            <person name="Desjardin D."/>
            <person name="Finy P."/>
            <person name="Geml J."/>
            <person name="Haridas S."/>
            <person name="Hughes K."/>
            <person name="Justo A."/>
            <person name="Karasinski D."/>
            <person name="Kautmanova I."/>
            <person name="Kiss B."/>
            <person name="Kocsube S."/>
            <person name="Kotiranta H."/>
            <person name="LaButti K.M."/>
            <person name="Lechner B.E."/>
            <person name="Liimatainen K."/>
            <person name="Lipzen A."/>
            <person name="Lukacs Z."/>
            <person name="Mihaltcheva S."/>
            <person name="Morgado L.N."/>
            <person name="Niskanen T."/>
            <person name="Noordeloos M.E."/>
            <person name="Ohm R.A."/>
            <person name="Ortiz-Santana B."/>
            <person name="Ovrebo C."/>
            <person name="Racz N."/>
            <person name="Riley R."/>
            <person name="Savchenko A."/>
            <person name="Shiryaev A."/>
            <person name="Soop K."/>
            <person name="Spirin V."/>
            <person name="Szebenyi C."/>
            <person name="Tomsovsky M."/>
            <person name="Tulloss R.E."/>
            <person name="Uehling J."/>
            <person name="Grigoriev I.V."/>
            <person name="Vagvolgyi C."/>
            <person name="Papp T."/>
            <person name="Martin F.M."/>
            <person name="Miettinen O."/>
            <person name="Hibbett D.S."/>
            <person name="Nagy L.G."/>
        </authorList>
    </citation>
    <scope>NUCLEOTIDE SEQUENCE [LARGE SCALE GENOMIC DNA]</scope>
    <source>
        <strain evidence="1 2">NL-1719</strain>
    </source>
</reference>
<evidence type="ECO:0000313" key="1">
    <source>
        <dbReference type="EMBL" id="TFK77231.1"/>
    </source>
</evidence>